<evidence type="ECO:0000256" key="2">
    <source>
        <dbReference type="ARBA" id="ARBA00004123"/>
    </source>
</evidence>
<comment type="cofactor">
    <cofactor evidence="1">
        <name>a divalent metal cation</name>
        <dbReference type="ChEBI" id="CHEBI:60240"/>
    </cofactor>
</comment>
<dbReference type="InterPro" id="IPR026103">
    <property type="entry name" value="HARBI1_animal"/>
</dbReference>
<organism evidence="14 15">
    <name type="scientific">Sander lucioperca</name>
    <name type="common">Pike-perch</name>
    <name type="synonym">Perca lucioperca</name>
    <dbReference type="NCBI Taxonomy" id="283035"/>
    <lineage>
        <taxon>Eukaryota</taxon>
        <taxon>Metazoa</taxon>
        <taxon>Chordata</taxon>
        <taxon>Craniata</taxon>
        <taxon>Vertebrata</taxon>
        <taxon>Euteleostomi</taxon>
        <taxon>Actinopterygii</taxon>
        <taxon>Neopterygii</taxon>
        <taxon>Teleostei</taxon>
        <taxon>Neoteleostei</taxon>
        <taxon>Acanthomorphata</taxon>
        <taxon>Eupercaria</taxon>
        <taxon>Perciformes</taxon>
        <taxon>Percoidei</taxon>
        <taxon>Percidae</taxon>
        <taxon>Luciopercinae</taxon>
        <taxon>Sander</taxon>
    </lineage>
</organism>
<evidence type="ECO:0000256" key="8">
    <source>
        <dbReference type="ARBA" id="ARBA00022723"/>
    </source>
</evidence>
<evidence type="ECO:0000259" key="13">
    <source>
        <dbReference type="Pfam" id="PF13359"/>
    </source>
</evidence>
<evidence type="ECO:0000313" key="15">
    <source>
        <dbReference type="Proteomes" id="UP000694568"/>
    </source>
</evidence>
<evidence type="ECO:0000256" key="9">
    <source>
        <dbReference type="ARBA" id="ARBA00022801"/>
    </source>
</evidence>
<evidence type="ECO:0000256" key="5">
    <source>
        <dbReference type="ARBA" id="ARBA00015519"/>
    </source>
</evidence>
<keyword evidence="10" id="KW-0539">Nucleus</keyword>
<keyword evidence="9" id="KW-0378">Hydrolase</keyword>
<evidence type="ECO:0000256" key="11">
    <source>
        <dbReference type="ARBA" id="ARBA00030126"/>
    </source>
</evidence>
<accession>A0A8D0CQB1</accession>
<proteinExistence type="inferred from homology"/>
<evidence type="ECO:0000256" key="7">
    <source>
        <dbReference type="ARBA" id="ARBA00022722"/>
    </source>
</evidence>
<protein>
    <recommendedName>
        <fullName evidence="5">Putative nuclease HARBI1</fullName>
    </recommendedName>
    <alternativeName>
        <fullName evidence="11">Harbinger transposase-derived nuclease</fullName>
    </alternativeName>
</protein>
<keyword evidence="8" id="KW-0479">Metal-binding</keyword>
<evidence type="ECO:0000256" key="1">
    <source>
        <dbReference type="ARBA" id="ARBA00001968"/>
    </source>
</evidence>
<dbReference type="GO" id="GO:0004518">
    <property type="term" value="F:nuclease activity"/>
    <property type="evidence" value="ECO:0007669"/>
    <property type="project" value="UniProtKB-KW"/>
</dbReference>
<dbReference type="GeneTree" id="ENSGT00940000154348"/>
<dbReference type="PRINTS" id="PR02086">
    <property type="entry name" value="PUTNUCHARBI1"/>
</dbReference>
<dbReference type="PANTHER" id="PTHR22930">
    <property type="match status" value="1"/>
</dbReference>
<comment type="function">
    <text evidence="12">Transposase-derived protein that may have nuclease activity. Does not have transposase activity.</text>
</comment>
<dbReference type="InterPro" id="IPR045249">
    <property type="entry name" value="HARBI1-like"/>
</dbReference>
<dbReference type="GO" id="GO:0005634">
    <property type="term" value="C:nucleus"/>
    <property type="evidence" value="ECO:0007669"/>
    <property type="project" value="UniProtKB-SubCell"/>
</dbReference>
<evidence type="ECO:0000256" key="4">
    <source>
        <dbReference type="ARBA" id="ARBA00006958"/>
    </source>
</evidence>
<keyword evidence="6" id="KW-0963">Cytoplasm</keyword>
<name>A0A8D0CQB1_SANLU</name>
<dbReference type="GO" id="GO:0005737">
    <property type="term" value="C:cytoplasm"/>
    <property type="evidence" value="ECO:0007669"/>
    <property type="project" value="UniProtKB-SubCell"/>
</dbReference>
<evidence type="ECO:0000256" key="10">
    <source>
        <dbReference type="ARBA" id="ARBA00023242"/>
    </source>
</evidence>
<dbReference type="Ensembl" id="ENSSLUT00000007705.1">
    <property type="protein sequence ID" value="ENSSLUP00000007484.1"/>
    <property type="gene ID" value="ENSSLUG00000003454.1"/>
</dbReference>
<feature type="domain" description="DDE Tnp4" evidence="13">
    <location>
        <begin position="153"/>
        <end position="227"/>
    </location>
</feature>
<dbReference type="Proteomes" id="UP000694568">
    <property type="component" value="Unplaced"/>
</dbReference>
<sequence length="250" mass="28581">MPPGEMAAVIRARRRHRPRRRAENIFATRITLFQLSEHKIIKRYRLSSHAILQLLEEIKEDIESLTQCSHSIPAVVKLLATLQILASGSFQTVIASAVGIWQSALSRVIAPALNTLLQCTSQYIHFPTTNDEITRIKQDFFNIGNFPNVIGTIDCIHIPTVPPSLQEHIYRNRKHTYSMNVQVVCDANMVITNVVAKFPVHDSFIFRNSAIYQRLGNQAFGETWLLGKHCLFYLFVWGRFTVHLTFPLDI</sequence>
<comment type="subcellular location">
    <subcellularLocation>
        <location evidence="3">Cytoplasm</location>
    </subcellularLocation>
    <subcellularLocation>
        <location evidence="2">Nucleus</location>
    </subcellularLocation>
</comment>
<dbReference type="GO" id="GO:0046872">
    <property type="term" value="F:metal ion binding"/>
    <property type="evidence" value="ECO:0007669"/>
    <property type="project" value="UniProtKB-KW"/>
</dbReference>
<evidence type="ECO:0000256" key="12">
    <source>
        <dbReference type="ARBA" id="ARBA00045850"/>
    </source>
</evidence>
<dbReference type="InterPro" id="IPR027806">
    <property type="entry name" value="HARBI1_dom"/>
</dbReference>
<reference evidence="14" key="1">
    <citation type="submission" date="2025-08" db="UniProtKB">
        <authorList>
            <consortium name="Ensembl"/>
        </authorList>
    </citation>
    <scope>IDENTIFICATION</scope>
</reference>
<dbReference type="PANTHER" id="PTHR22930:SF267">
    <property type="entry name" value="NUCLEASE HARBI1-RELATED"/>
    <property type="match status" value="1"/>
</dbReference>
<evidence type="ECO:0000313" key="14">
    <source>
        <dbReference type="Ensembl" id="ENSSLUP00000007484.1"/>
    </source>
</evidence>
<evidence type="ECO:0000256" key="6">
    <source>
        <dbReference type="ARBA" id="ARBA00022490"/>
    </source>
</evidence>
<keyword evidence="15" id="KW-1185">Reference proteome</keyword>
<keyword evidence="7" id="KW-0540">Nuclease</keyword>
<dbReference type="Pfam" id="PF13359">
    <property type="entry name" value="DDE_Tnp_4"/>
    <property type="match status" value="1"/>
</dbReference>
<dbReference type="GO" id="GO:0016787">
    <property type="term" value="F:hydrolase activity"/>
    <property type="evidence" value="ECO:0007669"/>
    <property type="project" value="UniProtKB-KW"/>
</dbReference>
<dbReference type="AlphaFoldDB" id="A0A8D0CQB1"/>
<reference evidence="14" key="2">
    <citation type="submission" date="2025-09" db="UniProtKB">
        <authorList>
            <consortium name="Ensembl"/>
        </authorList>
    </citation>
    <scope>IDENTIFICATION</scope>
</reference>
<comment type="similarity">
    <text evidence="4">Belongs to the HARBI1 family.</text>
</comment>
<evidence type="ECO:0000256" key="3">
    <source>
        <dbReference type="ARBA" id="ARBA00004496"/>
    </source>
</evidence>